<dbReference type="EMBL" id="CP004885">
    <property type="protein sequence ID" value="AGX86872.1"/>
    <property type="molecule type" value="Genomic_DNA"/>
</dbReference>
<dbReference type="PANTHER" id="PTHR23419:SF8">
    <property type="entry name" value="FI09726P"/>
    <property type="match status" value="1"/>
</dbReference>
<evidence type="ECO:0000313" key="3">
    <source>
        <dbReference type="Proteomes" id="UP000017184"/>
    </source>
</evidence>
<dbReference type="InterPro" id="IPR015867">
    <property type="entry name" value="N-reg_PII/ATP_PRibTrfase_C"/>
</dbReference>
<organism evidence="2 3">
    <name type="scientific">Candidatus Symbiobacter mobilis CR</name>
    <dbReference type="NCBI Taxonomy" id="946483"/>
    <lineage>
        <taxon>Bacteria</taxon>
        <taxon>Pseudomonadati</taxon>
        <taxon>Pseudomonadota</taxon>
        <taxon>Betaproteobacteria</taxon>
        <taxon>Burkholderiales</taxon>
        <taxon>Comamonadaceae</taxon>
    </lineage>
</organism>
<dbReference type="HOGENOM" id="CLU_098807_3_1_4"/>
<dbReference type="eggNOG" id="COG1324">
    <property type="taxonomic scope" value="Bacteria"/>
</dbReference>
<comment type="similarity">
    <text evidence="1">Belongs to the CutA family.</text>
</comment>
<evidence type="ECO:0000256" key="1">
    <source>
        <dbReference type="ARBA" id="ARBA00010169"/>
    </source>
</evidence>
<keyword evidence="3" id="KW-1185">Reference proteome</keyword>
<dbReference type="InterPro" id="IPR011322">
    <property type="entry name" value="N-reg_PII-like_a/b"/>
</dbReference>
<protein>
    <submittedName>
        <fullName evidence="2">Periplasmic divalent cation tolerance protein</fullName>
    </submittedName>
</protein>
<dbReference type="Proteomes" id="UP000017184">
    <property type="component" value="Chromosome"/>
</dbReference>
<dbReference type="STRING" id="946483.Cenrod_0766"/>
<sequence length="119" mass="13469">MTDSLWIVTTTVATQEEARKLARTMVEERLAACAQWEDIRSVFRWQGEIEDASEVRIVFKTTAQCWPALRDRILHLHPYEVPALYGFPAVGVHHGFAEWVAQNTGDAGPCMESRLAPQT</sequence>
<accession>U5N691</accession>
<dbReference type="OrthoDB" id="37622at2"/>
<proteinExistence type="inferred from homology"/>
<dbReference type="Pfam" id="PF03091">
    <property type="entry name" value="CutA1"/>
    <property type="match status" value="1"/>
</dbReference>
<dbReference type="KEGG" id="cbx:Cenrod_0766"/>
<dbReference type="SUPFAM" id="SSF54913">
    <property type="entry name" value="GlnB-like"/>
    <property type="match status" value="1"/>
</dbReference>
<dbReference type="GO" id="GO:0005507">
    <property type="term" value="F:copper ion binding"/>
    <property type="evidence" value="ECO:0007669"/>
    <property type="project" value="TreeGrafter"/>
</dbReference>
<name>U5N691_9BURK</name>
<dbReference type="AlphaFoldDB" id="U5N691"/>
<dbReference type="InterPro" id="IPR004323">
    <property type="entry name" value="Ion_tolerance_CutA"/>
</dbReference>
<gene>
    <name evidence="2" type="primary">cutA</name>
    <name evidence="2" type="ORF">Cenrod_0766</name>
</gene>
<dbReference type="GO" id="GO:0010038">
    <property type="term" value="P:response to metal ion"/>
    <property type="evidence" value="ECO:0007669"/>
    <property type="project" value="InterPro"/>
</dbReference>
<evidence type="ECO:0000313" key="2">
    <source>
        <dbReference type="EMBL" id="AGX86872.1"/>
    </source>
</evidence>
<dbReference type="PANTHER" id="PTHR23419">
    <property type="entry name" value="DIVALENT CATION TOLERANCE CUTA-RELATED"/>
    <property type="match status" value="1"/>
</dbReference>
<dbReference type="Gene3D" id="3.30.70.120">
    <property type="match status" value="1"/>
</dbReference>
<reference evidence="2 3" key="1">
    <citation type="journal article" date="2013" name="Genome Biol.">
        <title>Genomic analysis reveals key aspects of prokaryotic symbiosis in the phototrophic consortium "Chlorochromatium aggregatum".</title>
        <authorList>
            <person name="Liu Z."/>
            <person name="Muller J."/>
            <person name="Li T."/>
            <person name="Alvey R.M."/>
            <person name="Vogl K."/>
            <person name="Frigaard N.U."/>
            <person name="Rockwell N.C."/>
            <person name="Boyd E.S."/>
            <person name="Tomsho L.P."/>
            <person name="Schuster S.C."/>
            <person name="Henke P."/>
            <person name="Rohde M."/>
            <person name="Overmann J."/>
            <person name="Bryant D.A."/>
        </authorList>
    </citation>
    <scope>NUCLEOTIDE SEQUENCE [LARGE SCALE GENOMIC DNA]</scope>
    <source>
        <strain evidence="2">CR</strain>
    </source>
</reference>
<dbReference type="RefSeq" id="WP_022771693.1">
    <property type="nucleotide sequence ID" value="NC_022576.1"/>
</dbReference>